<name>A0AAE8Y0N0_9VIRU</name>
<dbReference type="SUPFAM" id="SSF88723">
    <property type="entry name" value="PIN domain-like"/>
    <property type="match status" value="1"/>
</dbReference>
<proteinExistence type="predicted"/>
<organism evidence="1 2">
    <name type="scientific">Crangon crangon nudivirus</name>
    <dbReference type="NCBI Taxonomy" id="2880838"/>
    <lineage>
        <taxon>Viruses</taxon>
        <taxon>Viruses incertae sedis</taxon>
        <taxon>Naldaviricetes</taxon>
        <taxon>Lefavirales</taxon>
        <taxon>Nudiviridae</taxon>
        <taxon>Gammanudivirus</taxon>
        <taxon>Gammanudivirus cracrangonis</taxon>
    </lineage>
</organism>
<dbReference type="InterPro" id="IPR029060">
    <property type="entry name" value="PIN-like_dom_sf"/>
</dbReference>
<dbReference type="EMBL" id="MZ311577">
    <property type="protein sequence ID" value="UBZ25496.1"/>
    <property type="molecule type" value="Genomic_DNA"/>
</dbReference>
<protein>
    <submittedName>
        <fullName evidence="1">FEN-1</fullName>
    </submittedName>
</protein>
<evidence type="ECO:0000313" key="2">
    <source>
        <dbReference type="Proteomes" id="UP000831195"/>
    </source>
</evidence>
<keyword evidence="2" id="KW-1185">Reference proteome</keyword>
<sequence length="431" mass="49914">MGIYNFKLIGKNCKYSPLQTLRKYTNNKPANVYIDGNYYLFSGRIASNLNEDGYTYDELKVAQTSFGVILSQITMVRTNYPYINQIYFLYDGRRPSLKAHTISQRNVRNGRRFDIRLAVNYLTQLLNTVPSITIRNLIIGEAEHEAITRRDVSRPTIILTDDSDAVHIAYTSQLDTFDDYIFICTKNLNMIYDVHAIQKSFKLPKIAFTTLMALNGSDFTNHLFTGSMTTGVLAMLALDNNHSKTARILINIIDGIGAKVKNRETKVRTFNKQYPSYIANSEFLSTNKLTIENIPPIQPIYHMLDIYELIKCYIGLVLLCTSDIQRIFWNHTTANTAMEDYNRKYTYAELKTLWWTVNYSTIGCYFDDYLSQDICFNLYNSPLNFYHDVLTQPLDDLADDNVRPIVRLPVFKKNLIYYIQIINKFANSYNL</sequence>
<dbReference type="Proteomes" id="UP000831195">
    <property type="component" value="Segment"/>
</dbReference>
<accession>A0AAE8Y0N0</accession>
<evidence type="ECO:0000313" key="1">
    <source>
        <dbReference type="EMBL" id="UBZ25496.1"/>
    </source>
</evidence>
<reference evidence="1" key="1">
    <citation type="journal article" date="2021" name="Viruses">
        <title>Identification and Full Characterisation of Two Novel Crustacean Infecting Members of the Family Nudiviridae Provides Support for Two Subfamilies.</title>
        <authorList>
            <person name="Bateman K.S."/>
            <person name="Kerr R."/>
            <person name="Stentiford G.D."/>
            <person name="Bean T.P."/>
            <person name="Hooper C."/>
            <person name="Van Eynde B."/>
            <person name="Delbare D."/>
            <person name="Bojko J."/>
            <person name="Christiaens O."/>
            <person name="Taning C.N.T."/>
            <person name="Smagghe G."/>
            <person name="van Oers M.M."/>
            <person name="van Aerle R."/>
        </authorList>
    </citation>
    <scope>NUCLEOTIDE SEQUENCE</scope>
    <source>
        <strain evidence="1">AN1</strain>
    </source>
</reference>
<gene>
    <name evidence="1" type="ORF">CcNV_012</name>
</gene>